<accession>A0A818ALY8</accession>
<gene>
    <name evidence="1" type="ORF">TIS948_LOCUS28287</name>
</gene>
<protein>
    <submittedName>
        <fullName evidence="1">Uncharacterized protein</fullName>
    </submittedName>
</protein>
<dbReference type="AlphaFoldDB" id="A0A818ALY8"/>
<comment type="caution">
    <text evidence="1">The sequence shown here is derived from an EMBL/GenBank/DDBJ whole genome shotgun (WGS) entry which is preliminary data.</text>
</comment>
<dbReference type="Proteomes" id="UP000663825">
    <property type="component" value="Unassembled WGS sequence"/>
</dbReference>
<sequence>MFQLDILIDISILPSNIMALRDDDFIDFAKEEASHSATTLLEIQGINCVKSLLMTNSVYAIMDVKSKSLDDLKIKYGYMQDDGAFVIQHGVKGNIEYLIDLLKKKCIEDVKLAKSSKHNQSSLSSTIPKSASTVTSNIEGEHYFILIQNDSNGALKCDIRCCCQKWSSLPLRRGKFQLSNFYRHLQDDLINNFDPISFTTIDEKCSFDILLKLYTHFLLELREYHLLPQKVVQLISSNISNLLEVILKLIKTKQSASVLTVVDLETIFTHVNKLITSISKNEYTFLKQCQKHFNYELPIEIVLNTSEDHAYYIPLKISLSHLLHSGELLDAINNNTQSLIIQSNKDNDLILSNRQCRSIKSNTSNRKNSDFLLLKLYSDGIGITNPIGPKKDSHKFTCFYFLLDDLPNVLRSQVNLIGLHCIAYTKHLKDKDSRDVLMNVLIQDFNQLQTQGITVPCISSRLYFSFSFLCGDNLASNELGGFQKNFNSGHFCRHFLITYEQRLIPLTDISFVPRTHLRHDLIVDRIVSNNDGQTLFGVSGDSWFRNLIGFHPTESLPPDLMHDTAEGNTLTHEREDNFNQVDWDSLQKNH</sequence>
<proteinExistence type="predicted"/>
<dbReference type="OrthoDB" id="5988351at2759"/>
<name>A0A818ALY8_9BILA</name>
<evidence type="ECO:0000313" key="2">
    <source>
        <dbReference type="Proteomes" id="UP000663825"/>
    </source>
</evidence>
<organism evidence="1 2">
    <name type="scientific">Rotaria socialis</name>
    <dbReference type="NCBI Taxonomy" id="392032"/>
    <lineage>
        <taxon>Eukaryota</taxon>
        <taxon>Metazoa</taxon>
        <taxon>Spiralia</taxon>
        <taxon>Gnathifera</taxon>
        <taxon>Rotifera</taxon>
        <taxon>Eurotatoria</taxon>
        <taxon>Bdelloidea</taxon>
        <taxon>Philodinida</taxon>
        <taxon>Philodinidae</taxon>
        <taxon>Rotaria</taxon>
    </lineage>
</organism>
<dbReference type="EMBL" id="CAJNXB010005081">
    <property type="protein sequence ID" value="CAF3407670.1"/>
    <property type="molecule type" value="Genomic_DNA"/>
</dbReference>
<evidence type="ECO:0000313" key="1">
    <source>
        <dbReference type="EMBL" id="CAF3407670.1"/>
    </source>
</evidence>
<reference evidence="1" key="1">
    <citation type="submission" date="2021-02" db="EMBL/GenBank/DDBJ databases">
        <authorList>
            <person name="Nowell W R."/>
        </authorList>
    </citation>
    <scope>NUCLEOTIDE SEQUENCE</scope>
</reference>